<evidence type="ECO:0000256" key="3">
    <source>
        <dbReference type="ARBA" id="ARBA00022490"/>
    </source>
</evidence>
<dbReference type="PANTHER" id="PTHR43253:SF1">
    <property type="entry name" value="TRICORN PROTEASE HOMOLOG 2-RELATED"/>
    <property type="match status" value="1"/>
</dbReference>
<dbReference type="Pfam" id="PF03572">
    <property type="entry name" value="Peptidase_S41"/>
    <property type="match status" value="1"/>
</dbReference>
<dbReference type="InterPro" id="IPR005151">
    <property type="entry name" value="Tail-specific_protease"/>
</dbReference>
<dbReference type="GO" id="GO:0008236">
    <property type="term" value="F:serine-type peptidase activity"/>
    <property type="evidence" value="ECO:0007669"/>
    <property type="project" value="UniProtKB-KW"/>
</dbReference>
<dbReference type="Pfam" id="PF14684">
    <property type="entry name" value="Tricorn_C1"/>
    <property type="match status" value="1"/>
</dbReference>
<protein>
    <recommendedName>
        <fullName evidence="9">Tail specific protease domain-containing protein</fullName>
    </recommendedName>
</protein>
<feature type="compositionally biased region" description="Basic and acidic residues" evidence="7">
    <location>
        <begin position="1585"/>
        <end position="1601"/>
    </location>
</feature>
<dbReference type="InterPro" id="IPR028204">
    <property type="entry name" value="Tricorn_C1"/>
</dbReference>
<dbReference type="InterPro" id="IPR029045">
    <property type="entry name" value="ClpP/crotonase-like_dom_sf"/>
</dbReference>
<evidence type="ECO:0000256" key="7">
    <source>
        <dbReference type="SAM" id="MobiDB-lite"/>
    </source>
</evidence>
<keyword evidence="8" id="KW-0472">Membrane</keyword>
<dbReference type="Gene3D" id="2.120.10.60">
    <property type="entry name" value="Tricorn protease N-terminal domain"/>
    <property type="match status" value="1"/>
</dbReference>
<dbReference type="Gene3D" id="3.30.750.44">
    <property type="match status" value="1"/>
</dbReference>
<evidence type="ECO:0000256" key="6">
    <source>
        <dbReference type="ARBA" id="ARBA00022825"/>
    </source>
</evidence>
<keyword evidence="4" id="KW-0645">Protease</keyword>
<evidence type="ECO:0000256" key="5">
    <source>
        <dbReference type="ARBA" id="ARBA00022801"/>
    </source>
</evidence>
<sequence length="1601" mass="177189">MKGTRAVLPRRKRGEPAHSPLAQDEPDDDNFQDDPQLSFYESDEDWEVPASVQTRLGVPGGQAEDGKSVFDDSKDESENPDDAVADALGIKYKGKRKKKWKKKEFLEQLEENQTNIPFQGGSLSVVLGIIFTLIVIVVVYVKTSVGGFKFQGLASANDDDYVDDDNDITVSKDIGSKAPVSSPLDNVEKGKTPASNSYHFNPDAVFEKHDAFHVSDANWYGGVFSTPPFPSLPSHLIHNHDENLNDNVGYIQYPHIFNSTIVFCSEGDVYLTQLSPSYSNDEEEKQKPLPAMRLTSTVGNVNTPHINPKYPYLIAFTATYTGHREVYLMDLRSNHRSKPSMRLTFMDSDTGVLSVAGWEDDGSSLVISSYNMEVAMEDHRLYKIGVVQNNSTENSSNTTRSILDRTASSISVSSIQGIPLSQAIDSAYDESTGCRFFTRFKQSSNTARYVGGTAEHLWAYCDGEETALPLTNDFNGTSKSPSIYSRQDGTKYLLFLSDRSDRDGTSWTATTMNLWYAKLPNKHRLYKSERTNLDRPQRLTVPISCSNGFHVKEYSIDIATGNILFRIGADLQILYGDDIEAVLADNEKRSILIPKRLPISVYSDFNNLHERILPVNNPQDVKTIDIFDTGYGLISTLMTARGQVFVNPVIPTVDKPKPFGGGNMNIPVRRYRLAPSSTTAGMTRILGSWYCGGTASGKRSLILATDPLSITAELGFYFIDASSAASVEFSDVNNMPVPFIGGHVNGGSVSEGGLGSIDVESVKVSPCGRRVAWTDTDGNVRVMTLPLGESNQKTKFSTIPKINEQGQPMLGIDSSLSFSPAGRYLAIEHNARNQFRIISIVDLGDPENGTIEIKRIVQATSDRFNSMNALWGQAPVDFKVKQLMHSDKKHFPSTTLYFLSDRDVVLTGNTSPWGTRAPYPYFSKSSAVYALPLIDEVDELKIDPLEEIYRGSYVGQGALEILGEKLTSWTAEVGQAAPTSNTTSADTKTDTSNTTQAVMSDIEISLGPKNDIELTFLRRAAIISEIPAGNYAFIHQLKDDPSIIVVEPGPTGKPRLTTFAIGDFPENFMKPTSIEVTGLELQALGVSSNRDFLYFTYSGKTKVITNDVLGFTTLFMKDTTFVKNLVDVDRWSVSVWPQLEYQQMFSDAWRMLRDYYYARDMGNVDWDAVHTRYLPLVSRCGRREELDDVLKQMAAELSALHVFVYGGEYNDPLFGNQSLKDLNAIASLGAVLERSVAWNGYIVKEIPERDPDFNSLDGKLMYSPLSHKTLRQSGQRGLLSGDVIVSVNGESVMNVPDIHQLLRGMAGRSIRLGVLRVKSKSSFAFSSSARKMEEDPIPAEAYHAEAVIVVPISQEDSANLRYAAWEWKTRKKAKALANEHGFTVGYMHLRSMSGAEGEDAFVRGLYPDYDKDALIIDVRHNHGGNIDSWLLDSLQRKAWSFWQGRATNITNGGLGWDEQFAFRGHIVVLIDEKTSSDGEGFSRGVSELGLGKLIGVRTWGGGIWLSSDNHLVDGGIATAPEIGTYNDNFGWGLGIEQKGVSPDVEVDNDPRRTYDGHDDQLTKAIEILKDWLESDPIVPPKNPGKHTDMSLPKEFEACESG</sequence>
<evidence type="ECO:0000256" key="2">
    <source>
        <dbReference type="ARBA" id="ARBA00008524"/>
    </source>
</evidence>
<feature type="region of interest" description="Disordered" evidence="7">
    <location>
        <begin position="1"/>
        <end position="81"/>
    </location>
</feature>
<evidence type="ECO:0000256" key="8">
    <source>
        <dbReference type="SAM" id="Phobius"/>
    </source>
</evidence>
<dbReference type="InterPro" id="IPR036034">
    <property type="entry name" value="PDZ_sf"/>
</dbReference>
<keyword evidence="8" id="KW-1133">Transmembrane helix</keyword>
<evidence type="ECO:0000313" key="11">
    <source>
        <dbReference type="Proteomes" id="UP001054902"/>
    </source>
</evidence>
<dbReference type="CDD" id="cd07562">
    <property type="entry name" value="Peptidase_S41_TRI"/>
    <property type="match status" value="1"/>
</dbReference>
<keyword evidence="3" id="KW-0963">Cytoplasm</keyword>
<dbReference type="SUPFAM" id="SSF69304">
    <property type="entry name" value="Tricorn protease N-terminal domain"/>
    <property type="match status" value="1"/>
</dbReference>
<name>A0AAD3H3L7_9STRA</name>
<comment type="subcellular location">
    <subcellularLocation>
        <location evidence="1">Cytoplasm</location>
    </subcellularLocation>
</comment>
<dbReference type="PANTHER" id="PTHR43253">
    <property type="entry name" value="TRICORN PROTEASE HOMOLOG 2-RELATED"/>
    <property type="match status" value="1"/>
</dbReference>
<keyword evidence="6" id="KW-0720">Serine protease</keyword>
<accession>A0AAD3H3L7</accession>
<dbReference type="SUPFAM" id="SSF82171">
    <property type="entry name" value="DPP6 N-terminal domain-like"/>
    <property type="match status" value="1"/>
</dbReference>
<feature type="domain" description="Tail specific protease" evidence="9">
    <location>
        <begin position="1345"/>
        <end position="1547"/>
    </location>
</feature>
<evidence type="ECO:0000259" key="9">
    <source>
        <dbReference type="SMART" id="SM00245"/>
    </source>
</evidence>
<dbReference type="Gene3D" id="2.30.42.10">
    <property type="match status" value="1"/>
</dbReference>
<dbReference type="Pfam" id="PF17820">
    <property type="entry name" value="PDZ_6"/>
    <property type="match status" value="1"/>
</dbReference>
<proteinExistence type="inferred from homology"/>
<dbReference type="GO" id="GO:0005737">
    <property type="term" value="C:cytoplasm"/>
    <property type="evidence" value="ECO:0007669"/>
    <property type="project" value="UniProtKB-SubCell"/>
</dbReference>
<evidence type="ECO:0000313" key="10">
    <source>
        <dbReference type="EMBL" id="GFH49130.1"/>
    </source>
</evidence>
<reference evidence="10 11" key="1">
    <citation type="journal article" date="2021" name="Sci. Rep.">
        <title>The genome of the diatom Chaetoceros tenuissimus carries an ancient integrated fragment of an extant virus.</title>
        <authorList>
            <person name="Hongo Y."/>
            <person name="Kimura K."/>
            <person name="Takaki Y."/>
            <person name="Yoshida Y."/>
            <person name="Baba S."/>
            <person name="Kobayashi G."/>
            <person name="Nagasaki K."/>
            <person name="Hano T."/>
            <person name="Tomaru Y."/>
        </authorList>
    </citation>
    <scope>NUCLEOTIDE SEQUENCE [LARGE SCALE GENOMIC DNA]</scope>
    <source>
        <strain evidence="10 11">NIES-3715</strain>
    </source>
</reference>
<comment type="similarity">
    <text evidence="2">Belongs to the peptidase S41B family.</text>
</comment>
<dbReference type="Proteomes" id="UP001054902">
    <property type="component" value="Unassembled WGS sequence"/>
</dbReference>
<dbReference type="EMBL" id="BLLK01000032">
    <property type="protein sequence ID" value="GFH49130.1"/>
    <property type="molecule type" value="Genomic_DNA"/>
</dbReference>
<dbReference type="SUPFAM" id="SSF52096">
    <property type="entry name" value="ClpP/crotonase"/>
    <property type="match status" value="1"/>
</dbReference>
<organism evidence="10 11">
    <name type="scientific">Chaetoceros tenuissimus</name>
    <dbReference type="NCBI Taxonomy" id="426638"/>
    <lineage>
        <taxon>Eukaryota</taxon>
        <taxon>Sar</taxon>
        <taxon>Stramenopiles</taxon>
        <taxon>Ochrophyta</taxon>
        <taxon>Bacillariophyta</taxon>
        <taxon>Coscinodiscophyceae</taxon>
        <taxon>Chaetocerotophycidae</taxon>
        <taxon>Chaetocerotales</taxon>
        <taxon>Chaetocerotaceae</taxon>
        <taxon>Chaetoceros</taxon>
    </lineage>
</organism>
<gene>
    <name evidence="10" type="ORF">CTEN210_05606</name>
</gene>
<keyword evidence="11" id="KW-1185">Reference proteome</keyword>
<dbReference type="Gene3D" id="3.90.226.10">
    <property type="entry name" value="2-enoyl-CoA Hydratase, Chain A, domain 1"/>
    <property type="match status" value="1"/>
</dbReference>
<keyword evidence="8" id="KW-0812">Transmembrane</keyword>
<feature type="transmembrane region" description="Helical" evidence="8">
    <location>
        <begin position="123"/>
        <end position="141"/>
    </location>
</feature>
<comment type="caution">
    <text evidence="10">The sequence shown here is derived from an EMBL/GenBank/DDBJ whole genome shotgun (WGS) entry which is preliminary data.</text>
</comment>
<dbReference type="InterPro" id="IPR012393">
    <property type="entry name" value="Tricorn_protease"/>
</dbReference>
<dbReference type="SMART" id="SM00245">
    <property type="entry name" value="TSPc"/>
    <property type="match status" value="1"/>
</dbReference>
<dbReference type="GO" id="GO:0006508">
    <property type="term" value="P:proteolysis"/>
    <property type="evidence" value="ECO:0007669"/>
    <property type="project" value="UniProtKB-KW"/>
</dbReference>
<keyword evidence="5" id="KW-0378">Hydrolase</keyword>
<evidence type="ECO:0000256" key="1">
    <source>
        <dbReference type="ARBA" id="ARBA00004496"/>
    </source>
</evidence>
<evidence type="ECO:0000256" key="4">
    <source>
        <dbReference type="ARBA" id="ARBA00022670"/>
    </source>
</evidence>
<dbReference type="InterPro" id="IPR041489">
    <property type="entry name" value="PDZ_6"/>
</dbReference>
<feature type="region of interest" description="Disordered" evidence="7">
    <location>
        <begin position="1576"/>
        <end position="1601"/>
    </location>
</feature>
<dbReference type="SUPFAM" id="SSF50156">
    <property type="entry name" value="PDZ domain-like"/>
    <property type="match status" value="1"/>
</dbReference>